<dbReference type="RefSeq" id="WP_147669648.1">
    <property type="nucleotide sequence ID" value="NZ_CP120678.1"/>
</dbReference>
<dbReference type="InterPro" id="IPR012907">
    <property type="entry name" value="Peptidase_S11_C"/>
</dbReference>
<evidence type="ECO:0000256" key="2">
    <source>
        <dbReference type="ARBA" id="ARBA00004752"/>
    </source>
</evidence>
<proteinExistence type="inferred from homology"/>
<evidence type="ECO:0000256" key="4">
    <source>
        <dbReference type="ARBA" id="ARBA00012448"/>
    </source>
</evidence>
<evidence type="ECO:0000256" key="5">
    <source>
        <dbReference type="ARBA" id="ARBA00022645"/>
    </source>
</evidence>
<feature type="domain" description="Peptidase S11 D-Ala-D-Ala carboxypeptidase A C-terminal" evidence="16">
    <location>
        <begin position="268"/>
        <end position="364"/>
    </location>
</feature>
<comment type="function">
    <text evidence="1">Removes C-terminal D-alanyl residues from sugar-peptide cell wall precursors.</text>
</comment>
<evidence type="ECO:0000256" key="1">
    <source>
        <dbReference type="ARBA" id="ARBA00003217"/>
    </source>
</evidence>
<evidence type="ECO:0000256" key="12">
    <source>
        <dbReference type="ARBA" id="ARBA00034000"/>
    </source>
</evidence>
<organism evidence="17 18">
    <name type="scientific">Selenobaculum gibii</name>
    <dbReference type="NCBI Taxonomy" id="3054208"/>
    <lineage>
        <taxon>Bacteria</taxon>
        <taxon>Bacillati</taxon>
        <taxon>Bacillota</taxon>
        <taxon>Negativicutes</taxon>
        <taxon>Selenomonadales</taxon>
        <taxon>Selenomonadaceae</taxon>
        <taxon>Selenobaculum</taxon>
    </lineage>
</organism>
<feature type="binding site" evidence="14">
    <location>
        <position position="224"/>
    </location>
    <ligand>
        <name>substrate</name>
    </ligand>
</feature>
<evidence type="ECO:0000256" key="11">
    <source>
        <dbReference type="ARBA" id="ARBA00023316"/>
    </source>
</evidence>
<dbReference type="EMBL" id="CP120678">
    <property type="protein sequence ID" value="WIW70483.1"/>
    <property type="molecule type" value="Genomic_DNA"/>
</dbReference>
<dbReference type="InterPro" id="IPR015956">
    <property type="entry name" value="Peniciliin-bd_prot_C_sf"/>
</dbReference>
<dbReference type="InterPro" id="IPR001967">
    <property type="entry name" value="Peptidase_S11_N"/>
</dbReference>
<evidence type="ECO:0000313" key="17">
    <source>
        <dbReference type="EMBL" id="WIW70483.1"/>
    </source>
</evidence>
<dbReference type="InterPro" id="IPR018044">
    <property type="entry name" value="Peptidase_S11"/>
</dbReference>
<dbReference type="SUPFAM" id="SSF56601">
    <property type="entry name" value="beta-lactamase/transpeptidase-like"/>
    <property type="match status" value="1"/>
</dbReference>
<evidence type="ECO:0000256" key="6">
    <source>
        <dbReference type="ARBA" id="ARBA00022670"/>
    </source>
</evidence>
<dbReference type="GO" id="GO:0009002">
    <property type="term" value="F:serine-type D-Ala-D-Ala carboxypeptidase activity"/>
    <property type="evidence" value="ECO:0007669"/>
    <property type="project" value="UniProtKB-EC"/>
</dbReference>
<evidence type="ECO:0000256" key="15">
    <source>
        <dbReference type="RuleBase" id="RU004016"/>
    </source>
</evidence>
<comment type="catalytic activity">
    <reaction evidence="12">
        <text>Preferential cleavage: (Ac)2-L-Lys-D-Ala-|-D-Ala. Also transpeptidation of peptidyl-alanyl moieties that are N-acyl substituents of D-alanine.</text>
        <dbReference type="EC" id="3.4.16.4"/>
    </reaction>
</comment>
<keyword evidence="18" id="KW-1185">Reference proteome</keyword>
<dbReference type="GO" id="GO:0008360">
    <property type="term" value="P:regulation of cell shape"/>
    <property type="evidence" value="ECO:0007669"/>
    <property type="project" value="UniProtKB-KW"/>
</dbReference>
<keyword evidence="11" id="KW-0961">Cell wall biogenesis/degradation</keyword>
<dbReference type="PANTHER" id="PTHR21581">
    <property type="entry name" value="D-ALANYL-D-ALANINE CARBOXYPEPTIDASE"/>
    <property type="match status" value="1"/>
</dbReference>
<dbReference type="Pfam" id="PF07943">
    <property type="entry name" value="PBP5_C"/>
    <property type="match status" value="1"/>
</dbReference>
<protein>
    <recommendedName>
        <fullName evidence="4">serine-type D-Ala-D-Ala carboxypeptidase</fullName>
        <ecNumber evidence="4">3.4.16.4</ecNumber>
    </recommendedName>
</protein>
<dbReference type="InterPro" id="IPR012338">
    <property type="entry name" value="Beta-lactam/transpept-like"/>
</dbReference>
<sequence>MHFWIKLFLILTLLLPIPTEVIAKPVQLEINAAGAILIDAKTGQVLYEKNSNKQLAPASTTKIMTAILAIESDRLDEKTTISKNAASVQGSTMHLQEGELISLRELVTGLMMRSGNDAAVAIAEFLSGSVDKFVVEMNKKAREIGAIHTKFQNPHGLPTKDHYSTAYDLAWIARYAMNNPTFAEVVSTRNTSIDWEDSAGNEHEQNLKNTNKLLWMLDEADGVKTGTTNEAGPCLVSSATKDDQRLIAVTLNDKNRWEDSQELLNWGFETFDLYEYPIEEELSNEINRIAVEYGIDTTVKLQTSEEPFVVIPKGKSDNLIAKTNVPKKINAPVYQGQKIGEVHFIMNDKTLRTIDLVAANNVEEKTLANFLLNYLTTIFKLFSSWGIV</sequence>
<dbReference type="PRINTS" id="PR00725">
    <property type="entry name" value="DADACBPTASE1"/>
</dbReference>
<comment type="similarity">
    <text evidence="3 15">Belongs to the peptidase S11 family.</text>
</comment>
<evidence type="ECO:0000256" key="10">
    <source>
        <dbReference type="ARBA" id="ARBA00022984"/>
    </source>
</evidence>
<evidence type="ECO:0000256" key="13">
    <source>
        <dbReference type="PIRSR" id="PIRSR618044-1"/>
    </source>
</evidence>
<dbReference type="Proteomes" id="UP001243623">
    <property type="component" value="Chromosome"/>
</dbReference>
<keyword evidence="7" id="KW-0732">Signal</keyword>
<evidence type="ECO:0000256" key="7">
    <source>
        <dbReference type="ARBA" id="ARBA00022729"/>
    </source>
</evidence>
<accession>A0A9Y2AIX1</accession>
<reference evidence="17" key="1">
    <citation type="submission" date="2023-03" db="EMBL/GenBank/DDBJ databases">
        <title>Selenobaculum gbiensis gen. nov. sp. nov., a new bacterium isolated from the gut microbiota of IBD patient.</title>
        <authorList>
            <person name="Yeo S."/>
            <person name="Park H."/>
            <person name="Huh C.S."/>
        </authorList>
    </citation>
    <scope>NUCLEOTIDE SEQUENCE</scope>
    <source>
        <strain evidence="17">ICN-92133</strain>
    </source>
</reference>
<keyword evidence="6" id="KW-0645">Protease</keyword>
<evidence type="ECO:0000259" key="16">
    <source>
        <dbReference type="SMART" id="SM00936"/>
    </source>
</evidence>
<dbReference type="GO" id="GO:0071555">
    <property type="term" value="P:cell wall organization"/>
    <property type="evidence" value="ECO:0007669"/>
    <property type="project" value="UniProtKB-KW"/>
</dbReference>
<gene>
    <name evidence="17" type="ORF">P3F81_11450</name>
</gene>
<dbReference type="GO" id="GO:0009252">
    <property type="term" value="P:peptidoglycan biosynthetic process"/>
    <property type="evidence" value="ECO:0007669"/>
    <property type="project" value="UniProtKB-KW"/>
</dbReference>
<evidence type="ECO:0000256" key="14">
    <source>
        <dbReference type="PIRSR" id="PIRSR618044-2"/>
    </source>
</evidence>
<dbReference type="AlphaFoldDB" id="A0A9Y2AIX1"/>
<keyword evidence="9" id="KW-0133">Cell shape</keyword>
<dbReference type="PANTHER" id="PTHR21581:SF33">
    <property type="entry name" value="D-ALANYL-D-ALANINE CARBOXYPEPTIDASE DACB"/>
    <property type="match status" value="1"/>
</dbReference>
<evidence type="ECO:0000256" key="9">
    <source>
        <dbReference type="ARBA" id="ARBA00022960"/>
    </source>
</evidence>
<feature type="active site" evidence="13">
    <location>
        <position position="114"/>
    </location>
</feature>
<evidence type="ECO:0000256" key="3">
    <source>
        <dbReference type="ARBA" id="ARBA00007164"/>
    </source>
</evidence>
<dbReference type="Gene3D" id="3.40.710.10">
    <property type="entry name" value="DD-peptidase/beta-lactamase superfamily"/>
    <property type="match status" value="1"/>
</dbReference>
<feature type="active site" description="Acyl-ester intermediate" evidence="13">
    <location>
        <position position="59"/>
    </location>
</feature>
<keyword evidence="10" id="KW-0573">Peptidoglycan synthesis</keyword>
<keyword evidence="5 17" id="KW-0121">Carboxypeptidase</keyword>
<dbReference type="SMART" id="SM00936">
    <property type="entry name" value="PBP5_C"/>
    <property type="match status" value="1"/>
</dbReference>
<evidence type="ECO:0000256" key="8">
    <source>
        <dbReference type="ARBA" id="ARBA00022801"/>
    </source>
</evidence>
<name>A0A9Y2AIX1_9FIRM</name>
<dbReference type="SUPFAM" id="SSF69189">
    <property type="entry name" value="Penicillin-binding protein associated domain"/>
    <property type="match status" value="1"/>
</dbReference>
<dbReference type="GO" id="GO:0006508">
    <property type="term" value="P:proteolysis"/>
    <property type="evidence" value="ECO:0007669"/>
    <property type="project" value="UniProtKB-KW"/>
</dbReference>
<feature type="active site" description="Proton acceptor" evidence="13">
    <location>
        <position position="62"/>
    </location>
</feature>
<dbReference type="EC" id="3.4.16.4" evidence="4"/>
<dbReference type="KEGG" id="sgbi:P3F81_11450"/>
<evidence type="ECO:0000313" key="18">
    <source>
        <dbReference type="Proteomes" id="UP001243623"/>
    </source>
</evidence>
<dbReference type="Gene3D" id="2.60.410.10">
    <property type="entry name" value="D-Ala-D-Ala carboxypeptidase, C-terminal domain"/>
    <property type="match status" value="1"/>
</dbReference>
<dbReference type="InterPro" id="IPR037167">
    <property type="entry name" value="Peptidase_S11_C_sf"/>
</dbReference>
<keyword evidence="8" id="KW-0378">Hydrolase</keyword>
<dbReference type="Pfam" id="PF00768">
    <property type="entry name" value="Peptidase_S11"/>
    <property type="match status" value="1"/>
</dbReference>
<comment type="pathway">
    <text evidence="2">Cell wall biogenesis; peptidoglycan biosynthesis.</text>
</comment>